<dbReference type="Proteomes" id="UP000236723">
    <property type="component" value="Unassembled WGS sequence"/>
</dbReference>
<dbReference type="EMBL" id="FNVO01000002">
    <property type="protein sequence ID" value="SEF85622.1"/>
    <property type="molecule type" value="Genomic_DNA"/>
</dbReference>
<evidence type="ECO:0000256" key="3">
    <source>
        <dbReference type="ARBA" id="ARBA00022827"/>
    </source>
</evidence>
<evidence type="ECO:0000256" key="4">
    <source>
        <dbReference type="SAM" id="MobiDB-lite"/>
    </source>
</evidence>
<proteinExistence type="predicted"/>
<dbReference type="InterPro" id="IPR002938">
    <property type="entry name" value="FAD-bd"/>
</dbReference>
<dbReference type="PANTHER" id="PTHR43004">
    <property type="entry name" value="TRK SYSTEM POTASSIUM UPTAKE PROTEIN"/>
    <property type="match status" value="1"/>
</dbReference>
<dbReference type="Gene3D" id="3.40.30.120">
    <property type="match status" value="1"/>
</dbReference>
<evidence type="ECO:0000313" key="6">
    <source>
        <dbReference type="EMBL" id="SEF85622.1"/>
    </source>
</evidence>
<keyword evidence="3" id="KW-0274">FAD</keyword>
<name>A0A1H5VE34_9ACTN</name>
<dbReference type="InterPro" id="IPR036188">
    <property type="entry name" value="FAD/NAD-bd_sf"/>
</dbReference>
<keyword evidence="2" id="KW-0285">Flavoprotein</keyword>
<dbReference type="GO" id="GO:0071949">
    <property type="term" value="F:FAD binding"/>
    <property type="evidence" value="ECO:0007669"/>
    <property type="project" value="InterPro"/>
</dbReference>
<accession>A0A1H5VE34</accession>
<comment type="cofactor">
    <cofactor evidence="1">
        <name>FAD</name>
        <dbReference type="ChEBI" id="CHEBI:57692"/>
    </cofactor>
</comment>
<gene>
    <name evidence="6" type="ORF">SAMN04489712_102287</name>
</gene>
<dbReference type="PRINTS" id="PR00420">
    <property type="entry name" value="RNGMNOXGNASE"/>
</dbReference>
<dbReference type="PANTHER" id="PTHR43004:SF19">
    <property type="entry name" value="BINDING MONOOXYGENASE, PUTATIVE (JCVI)-RELATED"/>
    <property type="match status" value="1"/>
</dbReference>
<evidence type="ECO:0000256" key="2">
    <source>
        <dbReference type="ARBA" id="ARBA00022630"/>
    </source>
</evidence>
<organism evidence="6 7">
    <name type="scientific">Thermomonospora echinospora</name>
    <dbReference type="NCBI Taxonomy" id="1992"/>
    <lineage>
        <taxon>Bacteria</taxon>
        <taxon>Bacillati</taxon>
        <taxon>Actinomycetota</taxon>
        <taxon>Actinomycetes</taxon>
        <taxon>Streptosporangiales</taxon>
        <taxon>Thermomonosporaceae</taxon>
        <taxon>Thermomonospora</taxon>
    </lineage>
</organism>
<sequence>MPDPAAGPATDVVVVGAGPVGLMLAGELRLGGARVVVLERRAAPSAESRASTLHARTMEILDERGLLGVLGTPPNEPRGHFGGLPLDFGGLPSPFPGQWKVPQPRTEALLRSWATGLGADLWQDHELTGLAESNDGVEAYARGPSGRVCVRASYLVGCDGEDSTVRELAGFAFPGRAAARELLRADVRGVRVRDRRFERTSAGMAVAATRDGLTRVMAHEFGRPPVPRAGAPSFAEVAAVWARVTGEDIGGGTPVWVNAFDDACRQVSSYRRGRVLLAGDAAHRQLPAGGQALNLGLQDAWNLGWRLAARVRGDGGDELLDGYHEERHAVGARVLTNVQAQALLLLGDGETDPLRAVLGELLAHGDARRRLAETISGLDVRYPVGDGPLTGARLPHCPVITDQGAVSTAALLRPARGLLLDLSGRGAFRAAAADWAGRVPYVIALADRTGPLAGLGGLLARPDGHVVWTGSGTADPAGLRAALHRWYGAPAPDRPHRKDNGSAQVHRQDSPGHRVEQGHRTGGGRTAGR</sequence>
<dbReference type="Gene3D" id="3.30.70.2450">
    <property type="match status" value="1"/>
</dbReference>
<evidence type="ECO:0000313" key="7">
    <source>
        <dbReference type="Proteomes" id="UP000236723"/>
    </source>
</evidence>
<evidence type="ECO:0000256" key="1">
    <source>
        <dbReference type="ARBA" id="ARBA00001974"/>
    </source>
</evidence>
<feature type="compositionally biased region" description="Gly residues" evidence="4">
    <location>
        <begin position="520"/>
        <end position="529"/>
    </location>
</feature>
<dbReference type="Pfam" id="PF01494">
    <property type="entry name" value="FAD_binding_3"/>
    <property type="match status" value="1"/>
</dbReference>
<dbReference type="AlphaFoldDB" id="A0A1H5VE34"/>
<keyword evidence="7" id="KW-1185">Reference proteome</keyword>
<evidence type="ECO:0000259" key="5">
    <source>
        <dbReference type="Pfam" id="PF01494"/>
    </source>
</evidence>
<dbReference type="RefSeq" id="WP_235017659.1">
    <property type="nucleotide sequence ID" value="NZ_FNVO01000002.1"/>
</dbReference>
<feature type="region of interest" description="Disordered" evidence="4">
    <location>
        <begin position="488"/>
        <end position="529"/>
    </location>
</feature>
<feature type="compositionally biased region" description="Basic and acidic residues" evidence="4">
    <location>
        <begin position="493"/>
        <end position="519"/>
    </location>
</feature>
<dbReference type="SUPFAM" id="SSF51905">
    <property type="entry name" value="FAD/NAD(P)-binding domain"/>
    <property type="match status" value="1"/>
</dbReference>
<reference evidence="7" key="1">
    <citation type="submission" date="2016-10" db="EMBL/GenBank/DDBJ databases">
        <authorList>
            <person name="Varghese N."/>
            <person name="Submissions S."/>
        </authorList>
    </citation>
    <scope>NUCLEOTIDE SEQUENCE [LARGE SCALE GENOMIC DNA]</scope>
    <source>
        <strain evidence="7">DSM 43163</strain>
    </source>
</reference>
<dbReference type="GO" id="GO:0016709">
    <property type="term" value="F:oxidoreductase activity, acting on paired donors, with incorporation or reduction of molecular oxygen, NAD(P)H as one donor, and incorporation of one atom of oxygen"/>
    <property type="evidence" value="ECO:0007669"/>
    <property type="project" value="UniProtKB-ARBA"/>
</dbReference>
<dbReference type="InterPro" id="IPR050641">
    <property type="entry name" value="RIFMO-like"/>
</dbReference>
<dbReference type="Gene3D" id="3.50.50.60">
    <property type="entry name" value="FAD/NAD(P)-binding domain"/>
    <property type="match status" value="1"/>
</dbReference>
<dbReference type="Pfam" id="PF21274">
    <property type="entry name" value="Rng_hyd_C"/>
    <property type="match status" value="1"/>
</dbReference>
<protein>
    <submittedName>
        <fullName evidence="6">Oxygenase</fullName>
    </submittedName>
</protein>
<feature type="domain" description="FAD-binding" evidence="5">
    <location>
        <begin position="10"/>
        <end position="337"/>
    </location>
</feature>